<feature type="transmembrane region" description="Helical" evidence="6">
    <location>
        <begin position="616"/>
        <end position="638"/>
    </location>
</feature>
<dbReference type="Proteomes" id="UP001519273">
    <property type="component" value="Unassembled WGS sequence"/>
</dbReference>
<feature type="compositionally biased region" description="Low complexity" evidence="5">
    <location>
        <begin position="317"/>
        <end position="328"/>
    </location>
</feature>
<dbReference type="Pfam" id="PF12698">
    <property type="entry name" value="ABC2_membrane_3"/>
    <property type="match status" value="2"/>
</dbReference>
<keyword evidence="3 6" id="KW-1133">Transmembrane helix</keyword>
<comment type="caution">
    <text evidence="8">The sequence shown here is derived from an EMBL/GenBank/DDBJ whole genome shotgun (WGS) entry which is preliminary data.</text>
</comment>
<dbReference type="InterPro" id="IPR017501">
    <property type="entry name" value="Phage_infect_YhgE_C"/>
</dbReference>
<keyword evidence="2 6" id="KW-0812">Transmembrane</keyword>
<organism evidence="8 9">
    <name type="scientific">Paenibacillus sediminis</name>
    <dbReference type="NCBI Taxonomy" id="664909"/>
    <lineage>
        <taxon>Bacteria</taxon>
        <taxon>Bacillati</taxon>
        <taxon>Bacillota</taxon>
        <taxon>Bacilli</taxon>
        <taxon>Bacillales</taxon>
        <taxon>Paenibacillaceae</taxon>
        <taxon>Paenibacillus</taxon>
    </lineage>
</organism>
<dbReference type="InterPro" id="IPR023908">
    <property type="entry name" value="xxxLxxG_rpt"/>
</dbReference>
<proteinExistence type="predicted"/>
<evidence type="ECO:0000256" key="1">
    <source>
        <dbReference type="ARBA" id="ARBA00004141"/>
    </source>
</evidence>
<dbReference type="InterPro" id="IPR051328">
    <property type="entry name" value="T7SS_ABC-Transporter"/>
</dbReference>
<dbReference type="InterPro" id="IPR011049">
    <property type="entry name" value="Serralysin-like_metalloprot_C"/>
</dbReference>
<feature type="transmembrane region" description="Helical" evidence="6">
    <location>
        <begin position="703"/>
        <end position="726"/>
    </location>
</feature>
<dbReference type="NCBIfam" id="TIGR03061">
    <property type="entry name" value="pip_yhgE_Nterm"/>
    <property type="match status" value="1"/>
</dbReference>
<gene>
    <name evidence="8" type="ORF">J2Z20_001028</name>
</gene>
<feature type="region of interest" description="Disordered" evidence="5">
    <location>
        <begin position="316"/>
        <end position="336"/>
    </location>
</feature>
<feature type="transmembrane region" description="Helical" evidence="6">
    <location>
        <begin position="585"/>
        <end position="610"/>
    </location>
</feature>
<evidence type="ECO:0000256" key="6">
    <source>
        <dbReference type="SAM" id="Phobius"/>
    </source>
</evidence>
<protein>
    <submittedName>
        <fullName evidence="8">Membrane protein</fullName>
    </submittedName>
</protein>
<dbReference type="InterPro" id="IPR017500">
    <property type="entry name" value="Phage_infect_YhgE_N"/>
</dbReference>
<dbReference type="PANTHER" id="PTHR43077">
    <property type="entry name" value="TRANSPORT PERMEASE YVFS-RELATED"/>
    <property type="match status" value="1"/>
</dbReference>
<evidence type="ECO:0000259" key="7">
    <source>
        <dbReference type="Pfam" id="PF12698"/>
    </source>
</evidence>
<evidence type="ECO:0000256" key="3">
    <source>
        <dbReference type="ARBA" id="ARBA00022989"/>
    </source>
</evidence>
<accession>A0ABS4H0V6</accession>
<evidence type="ECO:0000313" key="8">
    <source>
        <dbReference type="EMBL" id="MBP1936167.1"/>
    </source>
</evidence>
<evidence type="ECO:0000256" key="5">
    <source>
        <dbReference type="SAM" id="MobiDB-lite"/>
    </source>
</evidence>
<feature type="domain" description="ABC-2 type transporter transmembrane" evidence="7">
    <location>
        <begin position="25"/>
        <end position="206"/>
    </location>
</feature>
<keyword evidence="9" id="KW-1185">Reference proteome</keyword>
<keyword evidence="4 6" id="KW-0472">Membrane</keyword>
<dbReference type="Gene3D" id="3.40.1710.10">
    <property type="entry name" value="abc type-2 transporter like domain"/>
    <property type="match status" value="1"/>
</dbReference>
<feature type="domain" description="ABC-2 type transporter transmembrane" evidence="7">
    <location>
        <begin position="483"/>
        <end position="723"/>
    </location>
</feature>
<evidence type="ECO:0000313" key="9">
    <source>
        <dbReference type="Proteomes" id="UP001519273"/>
    </source>
</evidence>
<dbReference type="Gene3D" id="1.10.287.950">
    <property type="entry name" value="Methyl-accepting chemotaxis protein"/>
    <property type="match status" value="1"/>
</dbReference>
<dbReference type="PANTHER" id="PTHR43077:SF5">
    <property type="entry name" value="PHAGE INFECTION PROTEIN"/>
    <property type="match status" value="1"/>
</dbReference>
<dbReference type="NCBIfam" id="TIGR03057">
    <property type="entry name" value="xxxLxxG_by_4"/>
    <property type="match status" value="2"/>
</dbReference>
<dbReference type="SUPFAM" id="SSF101967">
    <property type="entry name" value="Adhesin YadA, collagen-binding domain"/>
    <property type="match status" value="1"/>
</dbReference>
<name>A0ABS4H0V6_9BACL</name>
<reference evidence="8 9" key="1">
    <citation type="submission" date="2021-03" db="EMBL/GenBank/DDBJ databases">
        <title>Genomic Encyclopedia of Type Strains, Phase IV (KMG-IV): sequencing the most valuable type-strain genomes for metagenomic binning, comparative biology and taxonomic classification.</title>
        <authorList>
            <person name="Goeker M."/>
        </authorList>
    </citation>
    <scope>NUCLEOTIDE SEQUENCE [LARGE SCALE GENOMIC DNA]</scope>
    <source>
        <strain evidence="8 9">DSM 23491</strain>
    </source>
</reference>
<sequence length="747" mass="80595">MSMFASLRKELNMILKHRILFVVTCIILLIPCIYAGPFISSYWDPYAHVKDLPLVIVNHDVGTTINDEKVNIGQQLTDDLKNSDELKVLPADENAAIEGMKNNKYYMLIRVPKDFSKNAMSAFENDQKKAQLEIVPNEGYNFTGASISNSAMEKVKSELEHKITKSYTTAILEAEQKLGEGLDKLANGGNQLSDGVTSAKQGSTSLENGIEQFAKGTLKFNQGIMKLSDGTKPIDDGAKSLASGLSGLDQGMGKLADGADKLASGMKYSADKSVDLKNGVQQLVNGTSELESKVALIGKANQGGLAQVTQELDSLTSSNQNANDSSAALDKAQQDLKSSIENNNALSAEDKQKMLDQLNLLSSKYTEAIKQNGSNVKIDEVKKHLQEQVEGMGGRQAMLEKGLAQITAGQAKLLESTQKFADGQARLAAGASDLSEGIHGAKQGADQLAAGGQRLADGIDQFAAGTDKIKQASSSLLNGSEKLEQGSLKLTNGLSKLQNGSSELAEGINTADQKVNEKHSNADAAAELISDPVELQKVPFNHIAQYGPAFAPYFLSLGLYVGMFLFCSSFPLLEIRPGQSARNWFIGKLGVLLIIGTLQALILDALIILMKIHVQNIGYFILFSILASWAFTAILLFLNTALDKIGRFVSMGLLILQLTSCGGSFPLEMQSSFFQHVHGWVPMSYTVLGFKSIISMPDSPSSFLWNSCLSLLVFMIIGIVLSFAYYTHHFKKHHSKAATTTAAPNMA</sequence>
<feature type="transmembrane region" description="Helical" evidence="6">
    <location>
        <begin position="645"/>
        <end position="665"/>
    </location>
</feature>
<evidence type="ECO:0000256" key="4">
    <source>
        <dbReference type="ARBA" id="ARBA00023136"/>
    </source>
</evidence>
<feature type="transmembrane region" description="Helical" evidence="6">
    <location>
        <begin position="550"/>
        <end position="573"/>
    </location>
</feature>
<evidence type="ECO:0000256" key="2">
    <source>
        <dbReference type="ARBA" id="ARBA00022692"/>
    </source>
</evidence>
<dbReference type="EMBL" id="JAGGKP010000001">
    <property type="protein sequence ID" value="MBP1936167.1"/>
    <property type="molecule type" value="Genomic_DNA"/>
</dbReference>
<dbReference type="NCBIfam" id="TIGR03062">
    <property type="entry name" value="pip_yhgE_Cterm"/>
    <property type="match status" value="1"/>
</dbReference>
<dbReference type="InterPro" id="IPR013525">
    <property type="entry name" value="ABC2_TM"/>
</dbReference>
<comment type="subcellular location">
    <subcellularLocation>
        <location evidence="1">Membrane</location>
        <topology evidence="1">Multi-pass membrane protein</topology>
    </subcellularLocation>
</comment>